<comment type="subunit">
    <text evidence="7">Monomer.</text>
</comment>
<feature type="binding site" evidence="7">
    <location>
        <position position="21"/>
    </location>
    <ligand>
        <name>phosphoenolpyruvate</name>
        <dbReference type="ChEBI" id="CHEBI:58702"/>
    </ligand>
</feature>
<dbReference type="Gene3D" id="3.65.10.10">
    <property type="entry name" value="Enolpyruvate transferase domain"/>
    <property type="match status" value="2"/>
</dbReference>
<dbReference type="PROSITE" id="PS00885">
    <property type="entry name" value="EPSP_SYNTHASE_2"/>
    <property type="match status" value="1"/>
</dbReference>
<dbReference type="EC" id="2.5.1.19" evidence="7"/>
<evidence type="ECO:0000256" key="5">
    <source>
        <dbReference type="ARBA" id="ARBA00023141"/>
    </source>
</evidence>
<feature type="binding site" evidence="7">
    <location>
        <position position="332"/>
    </location>
    <ligand>
        <name>phosphoenolpyruvate</name>
        <dbReference type="ChEBI" id="CHEBI:58702"/>
    </ligand>
</feature>
<feature type="domain" description="Enolpyruvate transferase" evidence="8">
    <location>
        <begin position="8"/>
        <end position="408"/>
    </location>
</feature>
<dbReference type="CDD" id="cd01556">
    <property type="entry name" value="EPSP_synthase"/>
    <property type="match status" value="1"/>
</dbReference>
<feature type="binding site" evidence="7">
    <location>
        <position position="400"/>
    </location>
    <ligand>
        <name>phosphoenolpyruvate</name>
        <dbReference type="ChEBI" id="CHEBI:58702"/>
    </ligand>
</feature>
<evidence type="ECO:0000256" key="1">
    <source>
        <dbReference type="ARBA" id="ARBA00004811"/>
    </source>
</evidence>
<keyword evidence="10" id="KW-1185">Reference proteome</keyword>
<organism evidence="9 10">
    <name type="scientific">Clostridium amylolyticum</name>
    <dbReference type="NCBI Taxonomy" id="1121298"/>
    <lineage>
        <taxon>Bacteria</taxon>
        <taxon>Bacillati</taxon>
        <taxon>Bacillota</taxon>
        <taxon>Clostridia</taxon>
        <taxon>Eubacteriales</taxon>
        <taxon>Clostridiaceae</taxon>
        <taxon>Clostridium</taxon>
    </lineage>
</organism>
<dbReference type="SUPFAM" id="SSF55205">
    <property type="entry name" value="EPT/RTPC-like"/>
    <property type="match status" value="1"/>
</dbReference>
<evidence type="ECO:0000256" key="6">
    <source>
        <dbReference type="ARBA" id="ARBA00044633"/>
    </source>
</evidence>
<feature type="binding site" evidence="7">
    <location>
        <position position="374"/>
    </location>
    <ligand>
        <name>phosphoenolpyruvate</name>
        <dbReference type="ChEBI" id="CHEBI:58702"/>
    </ligand>
</feature>
<gene>
    <name evidence="7" type="primary">aroA</name>
    <name evidence="9" type="ORF">SAMN05444401_0172</name>
</gene>
<dbReference type="PANTHER" id="PTHR21090">
    <property type="entry name" value="AROM/DEHYDROQUINATE SYNTHASE"/>
    <property type="match status" value="1"/>
</dbReference>
<feature type="active site" description="Proton acceptor" evidence="7">
    <location>
        <position position="301"/>
    </location>
</feature>
<feature type="binding site" evidence="7">
    <location>
        <position position="22"/>
    </location>
    <ligand>
        <name>3-phosphoshikimate</name>
        <dbReference type="ChEBI" id="CHEBI:145989"/>
    </ligand>
</feature>
<dbReference type="RefSeq" id="WP_073011955.1">
    <property type="nucleotide sequence ID" value="NZ_FQZO01000011.1"/>
</dbReference>
<dbReference type="PIRSF" id="PIRSF000505">
    <property type="entry name" value="EPSPS"/>
    <property type="match status" value="1"/>
</dbReference>
<dbReference type="Proteomes" id="UP000184080">
    <property type="component" value="Unassembled WGS sequence"/>
</dbReference>
<dbReference type="InterPro" id="IPR036968">
    <property type="entry name" value="Enolpyruvate_Tfrase_sf"/>
</dbReference>
<accession>A0A1M6NDM2</accession>
<dbReference type="GO" id="GO:0008652">
    <property type="term" value="P:amino acid biosynthetic process"/>
    <property type="evidence" value="ECO:0007669"/>
    <property type="project" value="UniProtKB-KW"/>
</dbReference>
<feature type="binding site" evidence="7">
    <location>
        <position position="301"/>
    </location>
    <ligand>
        <name>3-phosphoshikimate</name>
        <dbReference type="ChEBI" id="CHEBI:145989"/>
    </ligand>
</feature>
<dbReference type="InterPro" id="IPR023193">
    <property type="entry name" value="EPSP_synthase_CS"/>
</dbReference>
<comment type="subcellular location">
    <subcellularLocation>
        <location evidence="7">Cytoplasm</location>
    </subcellularLocation>
</comment>
<feature type="binding site" evidence="7">
    <location>
        <position position="89"/>
    </location>
    <ligand>
        <name>phosphoenolpyruvate</name>
        <dbReference type="ChEBI" id="CHEBI:58702"/>
    </ligand>
</feature>
<feature type="binding site" evidence="7">
    <location>
        <position position="188"/>
    </location>
    <ligand>
        <name>3-phosphoshikimate</name>
        <dbReference type="ChEBI" id="CHEBI:145989"/>
    </ligand>
</feature>
<feature type="binding site" evidence="7">
    <location>
        <position position="162"/>
    </location>
    <ligand>
        <name>phosphoenolpyruvate</name>
        <dbReference type="ChEBI" id="CHEBI:58702"/>
    </ligand>
</feature>
<dbReference type="GO" id="GO:0009073">
    <property type="term" value="P:aromatic amino acid family biosynthetic process"/>
    <property type="evidence" value="ECO:0007669"/>
    <property type="project" value="UniProtKB-KW"/>
</dbReference>
<proteinExistence type="inferred from homology"/>
<evidence type="ECO:0000256" key="4">
    <source>
        <dbReference type="ARBA" id="ARBA00022679"/>
    </source>
</evidence>
<dbReference type="InterPro" id="IPR013792">
    <property type="entry name" value="RNA3'P_cycl/enolpyr_Trfase_a/b"/>
</dbReference>
<reference evidence="9 10" key="1">
    <citation type="submission" date="2016-11" db="EMBL/GenBank/DDBJ databases">
        <authorList>
            <person name="Jaros S."/>
            <person name="Januszkiewicz K."/>
            <person name="Wedrychowicz H."/>
        </authorList>
    </citation>
    <scope>NUCLEOTIDE SEQUENCE [LARGE SCALE GENOMIC DNA]</scope>
    <source>
        <strain evidence="9 10">DSM 21864</strain>
    </source>
</reference>
<evidence type="ECO:0000256" key="7">
    <source>
        <dbReference type="HAMAP-Rule" id="MF_00210"/>
    </source>
</evidence>
<evidence type="ECO:0000313" key="10">
    <source>
        <dbReference type="Proteomes" id="UP000184080"/>
    </source>
</evidence>
<comment type="catalytic activity">
    <reaction evidence="6">
        <text>3-phosphoshikimate + phosphoenolpyruvate = 5-O-(1-carboxyvinyl)-3-phosphoshikimate + phosphate</text>
        <dbReference type="Rhea" id="RHEA:21256"/>
        <dbReference type="ChEBI" id="CHEBI:43474"/>
        <dbReference type="ChEBI" id="CHEBI:57701"/>
        <dbReference type="ChEBI" id="CHEBI:58702"/>
        <dbReference type="ChEBI" id="CHEBI:145989"/>
        <dbReference type="EC" id="2.5.1.19"/>
    </reaction>
    <physiologicalReaction direction="left-to-right" evidence="6">
        <dbReference type="Rhea" id="RHEA:21257"/>
    </physiologicalReaction>
</comment>
<feature type="binding site" evidence="7">
    <location>
        <position position="162"/>
    </location>
    <ligand>
        <name>3-phosphoshikimate</name>
        <dbReference type="ChEBI" id="CHEBI:145989"/>
    </ligand>
</feature>
<feature type="binding site" evidence="7">
    <location>
        <position position="117"/>
    </location>
    <ligand>
        <name>phosphoenolpyruvate</name>
        <dbReference type="ChEBI" id="CHEBI:58702"/>
    </ligand>
</feature>
<dbReference type="PANTHER" id="PTHR21090:SF5">
    <property type="entry name" value="PENTAFUNCTIONAL AROM POLYPEPTIDE"/>
    <property type="match status" value="1"/>
</dbReference>
<comment type="similarity">
    <text evidence="2 7">Belongs to the EPSP synthase family.</text>
</comment>
<protein>
    <recommendedName>
        <fullName evidence="7">3-phosphoshikimate 1-carboxyvinyltransferase</fullName>
        <ecNumber evidence="7">2.5.1.19</ecNumber>
    </recommendedName>
    <alternativeName>
        <fullName evidence="7">5-enolpyruvylshikimate-3-phosphate synthase</fullName>
        <shortName evidence="7">EPSP synthase</shortName>
        <shortName evidence="7">EPSPS</shortName>
    </alternativeName>
</protein>
<dbReference type="AlphaFoldDB" id="A0A1M6NDM2"/>
<feature type="binding site" evidence="7">
    <location>
        <position position="161"/>
    </location>
    <ligand>
        <name>3-phosphoshikimate</name>
        <dbReference type="ChEBI" id="CHEBI:145989"/>
    </ligand>
</feature>
<keyword evidence="5 7" id="KW-0057">Aromatic amino acid biosynthesis</keyword>
<feature type="binding site" evidence="7">
    <location>
        <position position="160"/>
    </location>
    <ligand>
        <name>3-phosphoshikimate</name>
        <dbReference type="ChEBI" id="CHEBI:145989"/>
    </ligand>
</feature>
<evidence type="ECO:0000256" key="2">
    <source>
        <dbReference type="ARBA" id="ARBA00009948"/>
    </source>
</evidence>
<feature type="binding site" evidence="7">
    <location>
        <position position="26"/>
    </location>
    <ligand>
        <name>3-phosphoshikimate</name>
        <dbReference type="ChEBI" id="CHEBI:145989"/>
    </ligand>
</feature>
<evidence type="ECO:0000259" key="8">
    <source>
        <dbReference type="Pfam" id="PF00275"/>
    </source>
</evidence>
<evidence type="ECO:0000256" key="3">
    <source>
        <dbReference type="ARBA" id="ARBA00022605"/>
    </source>
</evidence>
<dbReference type="HAMAP" id="MF_00210">
    <property type="entry name" value="EPSP_synth"/>
    <property type="match status" value="1"/>
</dbReference>
<dbReference type="InterPro" id="IPR001986">
    <property type="entry name" value="Enolpyruvate_Tfrase_dom"/>
</dbReference>
<feature type="binding site" evidence="7">
    <location>
        <position position="21"/>
    </location>
    <ligand>
        <name>3-phosphoshikimate</name>
        <dbReference type="ChEBI" id="CHEBI:145989"/>
    </ligand>
</feature>
<comment type="pathway">
    <text evidence="1 7">Metabolic intermediate biosynthesis; chorismate biosynthesis; chorismate from D-erythrose 4-phosphate and phosphoenolpyruvate: step 6/7.</text>
</comment>
<dbReference type="InterPro" id="IPR006264">
    <property type="entry name" value="EPSP_synthase"/>
</dbReference>
<keyword evidence="3 7" id="KW-0028">Amino-acid biosynthesis</keyword>
<comment type="caution">
    <text evidence="7">Lacks conserved residue(s) required for the propagation of feature annotation.</text>
</comment>
<sequence length="415" mass="45909">MSVIKLEPKALKGNIEVPSSKSYGHRALICAALSNKPCSISNINFSEDIKATLSCLKALGYRFNVHTDSVESCGFKASSMDSMYCKESGSTLRFIIPIAALSEKPWSISGEPSLMSRPLQVYEEIFHKQGLEFSLNNIQSNLHIKGPIKADDFKVRGDISSQFISGLLFALPLLEGNSSIEAITPLESKKYIDITLDIIRKFGVNIEKERNKYIIRGNQSYNHYDYKVEGDYSQAAFWMVGAALSGEIVLNNLNIESLQPDKDIIKILTSMGVKIESMSHGVKVYKSDTVGIDIDASQIPDIVPIIAVLASLSKGTTNIYNAGRLRIKESDRLKSITEGLNRLGAKVREQGDSLIIEGVKELKGGCVKGYNDHRIVMSLAIASTVCKEGVYIEDAEAVNKSYPDFFKDFHRLSFR</sequence>
<evidence type="ECO:0000313" key="9">
    <source>
        <dbReference type="EMBL" id="SHJ93848.1"/>
    </source>
</evidence>
<dbReference type="GO" id="GO:0005737">
    <property type="term" value="C:cytoplasm"/>
    <property type="evidence" value="ECO:0007669"/>
    <property type="project" value="UniProtKB-SubCell"/>
</dbReference>
<dbReference type="GO" id="GO:0009423">
    <property type="term" value="P:chorismate biosynthetic process"/>
    <property type="evidence" value="ECO:0007669"/>
    <property type="project" value="UniProtKB-UniRule"/>
</dbReference>
<keyword evidence="7" id="KW-0963">Cytoplasm</keyword>
<feature type="binding site" evidence="7">
    <location>
        <position position="328"/>
    </location>
    <ligand>
        <name>3-phosphoshikimate</name>
        <dbReference type="ChEBI" id="CHEBI:145989"/>
    </ligand>
</feature>
<dbReference type="OrthoDB" id="9809920at2"/>
<dbReference type="NCBIfam" id="TIGR01356">
    <property type="entry name" value="aroA"/>
    <property type="match status" value="1"/>
</dbReference>
<dbReference type="GO" id="GO:0003866">
    <property type="term" value="F:3-phosphoshikimate 1-carboxyvinyltransferase activity"/>
    <property type="evidence" value="ECO:0007669"/>
    <property type="project" value="UniProtKB-UniRule"/>
</dbReference>
<dbReference type="UniPathway" id="UPA00053">
    <property type="reaction ID" value="UER00089"/>
</dbReference>
<keyword evidence="4 7" id="KW-0808">Transferase</keyword>
<dbReference type="EMBL" id="FQZO01000011">
    <property type="protein sequence ID" value="SHJ93848.1"/>
    <property type="molecule type" value="Genomic_DNA"/>
</dbReference>
<comment type="function">
    <text evidence="7">Catalyzes the transfer of the enolpyruvyl moiety of phosphoenolpyruvate (PEP) to the 5-hydroxyl of shikimate-3-phosphate (S3P) to produce enolpyruvyl shikimate-3-phosphate and inorganic phosphate.</text>
</comment>
<dbReference type="Pfam" id="PF00275">
    <property type="entry name" value="EPSP_synthase"/>
    <property type="match status" value="1"/>
</dbReference>
<dbReference type="STRING" id="1121298.SAMN05444401_0172"/>
<name>A0A1M6NDM2_9CLOT</name>